<feature type="region of interest" description="Disordered" evidence="6">
    <location>
        <begin position="249"/>
        <end position="308"/>
    </location>
</feature>
<evidence type="ECO:0008006" key="9">
    <source>
        <dbReference type="Google" id="ProtNLM"/>
    </source>
</evidence>
<keyword evidence="2" id="KW-0479">Metal-binding</keyword>
<evidence type="ECO:0000256" key="1">
    <source>
        <dbReference type="ARBA" id="ARBA00004123"/>
    </source>
</evidence>
<evidence type="ECO:0000313" key="7">
    <source>
        <dbReference type="EMBL" id="THH14133.1"/>
    </source>
</evidence>
<evidence type="ECO:0000256" key="3">
    <source>
        <dbReference type="ARBA" id="ARBA00022771"/>
    </source>
</evidence>
<dbReference type="EMBL" id="SGPM01000978">
    <property type="protein sequence ID" value="THH14133.1"/>
    <property type="molecule type" value="Genomic_DNA"/>
</dbReference>
<protein>
    <recommendedName>
        <fullName evidence="9">HAT C-terminal dimerisation domain-containing protein</fullName>
    </recommendedName>
</protein>
<dbReference type="OrthoDB" id="2798374at2759"/>
<feature type="compositionally biased region" description="Polar residues" evidence="6">
    <location>
        <begin position="297"/>
        <end position="308"/>
    </location>
</feature>
<feature type="compositionally biased region" description="Low complexity" evidence="6">
    <location>
        <begin position="270"/>
        <end position="291"/>
    </location>
</feature>
<feature type="compositionally biased region" description="Acidic residues" evidence="6">
    <location>
        <begin position="255"/>
        <end position="269"/>
    </location>
</feature>
<comment type="subcellular location">
    <subcellularLocation>
        <location evidence="1">Nucleus</location>
    </subcellularLocation>
</comment>
<dbReference type="AlphaFoldDB" id="A0A4V3XEM0"/>
<name>A0A4V3XEM0_9APHY</name>
<dbReference type="InterPro" id="IPR052035">
    <property type="entry name" value="ZnF_BED_domain_contain"/>
</dbReference>
<keyword evidence="3" id="KW-0863">Zinc-finger</keyword>
<evidence type="ECO:0000256" key="4">
    <source>
        <dbReference type="ARBA" id="ARBA00022833"/>
    </source>
</evidence>
<dbReference type="GO" id="GO:0008270">
    <property type="term" value="F:zinc ion binding"/>
    <property type="evidence" value="ECO:0007669"/>
    <property type="project" value="UniProtKB-KW"/>
</dbReference>
<reference evidence="7 8" key="1">
    <citation type="submission" date="2019-02" db="EMBL/GenBank/DDBJ databases">
        <title>Genome sequencing of the rare red list fungi Antrodiella citrinella (Flaviporus citrinellus).</title>
        <authorList>
            <person name="Buettner E."/>
            <person name="Kellner H."/>
        </authorList>
    </citation>
    <scope>NUCLEOTIDE SEQUENCE [LARGE SCALE GENOMIC DNA]</scope>
    <source>
        <strain evidence="7 8">DSM 108506</strain>
    </source>
</reference>
<sequence>MLSAHKEQFHQLVIKHHLKGWEVFVVGAHQAAGLTSGDSQKAEFSIQGFRNRLVRFIVVDDQSMNVVECAEFRELIAYCSDYIDDIDIPHRTFLTSLIKERYMIDYSEALEHLKSAGSRISYTSDLWSNLRLLGFMAITAHYAANDSDGHLKIHSRLIAFRAVPVQHTGSNLSRIFYDILREQKLLDRIESITLDNASNNDTMMLELELLLAEDGIEFHRDGNRIRCFPHVLNIAVKAALKLLTKVPRPAATKDPDDDSNYDDDNDDEFAAPTSTPVAPAAPTSGTPTPASVDYVAPTSTSVGPPNNTVLEDIEYTRALQRDPIVRA</sequence>
<accession>A0A4V3XEM0</accession>
<keyword evidence="4" id="KW-0862">Zinc</keyword>
<dbReference type="InterPro" id="IPR012337">
    <property type="entry name" value="RNaseH-like_sf"/>
</dbReference>
<dbReference type="SUPFAM" id="SSF53098">
    <property type="entry name" value="Ribonuclease H-like"/>
    <property type="match status" value="1"/>
</dbReference>
<keyword evidence="8" id="KW-1185">Reference proteome</keyword>
<evidence type="ECO:0000313" key="8">
    <source>
        <dbReference type="Proteomes" id="UP000308730"/>
    </source>
</evidence>
<dbReference type="GO" id="GO:0005634">
    <property type="term" value="C:nucleus"/>
    <property type="evidence" value="ECO:0007669"/>
    <property type="project" value="UniProtKB-SubCell"/>
</dbReference>
<evidence type="ECO:0000256" key="2">
    <source>
        <dbReference type="ARBA" id="ARBA00022723"/>
    </source>
</evidence>
<evidence type="ECO:0000256" key="5">
    <source>
        <dbReference type="ARBA" id="ARBA00023242"/>
    </source>
</evidence>
<dbReference type="Proteomes" id="UP000308730">
    <property type="component" value="Unassembled WGS sequence"/>
</dbReference>
<proteinExistence type="predicted"/>
<comment type="caution">
    <text evidence="7">The sequence shown here is derived from an EMBL/GenBank/DDBJ whole genome shotgun (WGS) entry which is preliminary data.</text>
</comment>
<dbReference type="PANTHER" id="PTHR46481:SF10">
    <property type="entry name" value="ZINC FINGER BED DOMAIN-CONTAINING PROTEIN 39"/>
    <property type="match status" value="1"/>
</dbReference>
<keyword evidence="5" id="KW-0539">Nucleus</keyword>
<evidence type="ECO:0000256" key="6">
    <source>
        <dbReference type="SAM" id="MobiDB-lite"/>
    </source>
</evidence>
<dbReference type="PANTHER" id="PTHR46481">
    <property type="entry name" value="ZINC FINGER BED DOMAIN-CONTAINING PROTEIN 4"/>
    <property type="match status" value="1"/>
</dbReference>
<gene>
    <name evidence="7" type="ORF">EUX98_g9644</name>
</gene>
<organism evidence="7 8">
    <name type="scientific">Antrodiella citrinella</name>
    <dbReference type="NCBI Taxonomy" id="2447956"/>
    <lineage>
        <taxon>Eukaryota</taxon>
        <taxon>Fungi</taxon>
        <taxon>Dikarya</taxon>
        <taxon>Basidiomycota</taxon>
        <taxon>Agaricomycotina</taxon>
        <taxon>Agaricomycetes</taxon>
        <taxon>Polyporales</taxon>
        <taxon>Steccherinaceae</taxon>
        <taxon>Antrodiella</taxon>
    </lineage>
</organism>